<evidence type="ECO:0000313" key="2">
    <source>
        <dbReference type="EMBL" id="KUH34276.1"/>
    </source>
</evidence>
<proteinExistence type="predicted"/>
<organism evidence="2 3">
    <name type="scientific">Thermococcus celericrescens</name>
    <dbReference type="NCBI Taxonomy" id="227598"/>
    <lineage>
        <taxon>Archaea</taxon>
        <taxon>Methanobacteriati</taxon>
        <taxon>Methanobacteriota</taxon>
        <taxon>Thermococci</taxon>
        <taxon>Thermococcales</taxon>
        <taxon>Thermococcaceae</taxon>
        <taxon>Thermococcus</taxon>
    </lineage>
</organism>
<feature type="region of interest" description="Disordered" evidence="1">
    <location>
        <begin position="32"/>
        <end position="74"/>
    </location>
</feature>
<reference evidence="2 3" key="1">
    <citation type="submission" date="2015-10" db="EMBL/GenBank/DDBJ databases">
        <title>Draft genome sequence of Thermococcus celericrescens strain DSM 17994.</title>
        <authorList>
            <person name="Hong S.-J."/>
            <person name="Park C.-E."/>
            <person name="Shin J.-H."/>
        </authorList>
    </citation>
    <scope>NUCLEOTIDE SEQUENCE [LARGE SCALE GENOMIC DNA]</scope>
    <source>
        <strain evidence="2 3">DSM 17994</strain>
    </source>
</reference>
<evidence type="ECO:0000256" key="1">
    <source>
        <dbReference type="SAM" id="MobiDB-lite"/>
    </source>
</evidence>
<dbReference type="Proteomes" id="UP000053462">
    <property type="component" value="Unassembled WGS sequence"/>
</dbReference>
<keyword evidence="3" id="KW-1185">Reference proteome</keyword>
<name>A0A100XZ52_9EURY</name>
<dbReference type="EMBL" id="LLYW01000008">
    <property type="protein sequence ID" value="KUH34276.1"/>
    <property type="molecule type" value="Genomic_DNA"/>
</dbReference>
<comment type="caution">
    <text evidence="2">The sequence shown here is derived from an EMBL/GenBank/DDBJ whole genome shotgun (WGS) entry which is preliminary data.</text>
</comment>
<feature type="compositionally biased region" description="Acidic residues" evidence="1">
    <location>
        <begin position="46"/>
        <end position="55"/>
    </location>
</feature>
<dbReference type="AlphaFoldDB" id="A0A100XZ52"/>
<accession>A0A100XZ52</accession>
<sequence length="74" mass="8387">MSPATAPASMNTVPSDITTDLLPALKGEAFRRGVLKNTEEQKEQNIEPEPEEDKPYEEHYPSRLHRGRKGIKKQ</sequence>
<gene>
    <name evidence="2" type="ORF">APY94_03115</name>
</gene>
<feature type="compositionally biased region" description="Basic residues" evidence="1">
    <location>
        <begin position="62"/>
        <end position="74"/>
    </location>
</feature>
<dbReference type="RefSeq" id="WP_058938247.1">
    <property type="nucleotide sequence ID" value="NZ_LLYW01000008.1"/>
</dbReference>
<evidence type="ECO:0000313" key="3">
    <source>
        <dbReference type="Proteomes" id="UP000053462"/>
    </source>
</evidence>
<protein>
    <submittedName>
        <fullName evidence="2">Uncharacterized protein</fullName>
    </submittedName>
</protein>